<name>A0AAN4YA50_ASPOZ</name>
<dbReference type="Pfam" id="PF00172">
    <property type="entry name" value="Zn_clus"/>
    <property type="match status" value="1"/>
</dbReference>
<evidence type="ECO:0000256" key="6">
    <source>
        <dbReference type="ARBA" id="ARBA00023125"/>
    </source>
</evidence>
<feature type="domain" description="Zn(2)-C6 fungal-type" evidence="10">
    <location>
        <begin position="349"/>
        <end position="378"/>
    </location>
</feature>
<dbReference type="SUPFAM" id="SSF57701">
    <property type="entry name" value="Zn2/Cys6 DNA-binding domain"/>
    <property type="match status" value="1"/>
</dbReference>
<accession>A0AAN4YA50</accession>
<protein>
    <submittedName>
        <fullName evidence="11">Unnamed protein product</fullName>
    </submittedName>
</protein>
<dbReference type="InterPro" id="IPR009100">
    <property type="entry name" value="AcylCoA_DH/oxidase_NM_dom_sf"/>
</dbReference>
<keyword evidence="3" id="KW-0862">Zinc</keyword>
<evidence type="ECO:0000313" key="11">
    <source>
        <dbReference type="EMBL" id="GMG22755.1"/>
    </source>
</evidence>
<evidence type="ECO:0000256" key="2">
    <source>
        <dbReference type="ARBA" id="ARBA00022723"/>
    </source>
</evidence>
<feature type="compositionally biased region" description="Polar residues" evidence="9">
    <location>
        <begin position="495"/>
        <end position="508"/>
    </location>
</feature>
<dbReference type="InterPro" id="IPR013107">
    <property type="entry name" value="Acyl-CoA_DH_C"/>
</dbReference>
<dbReference type="CDD" id="cd00067">
    <property type="entry name" value="GAL4"/>
    <property type="match status" value="1"/>
</dbReference>
<dbReference type="GO" id="GO:0009893">
    <property type="term" value="P:positive regulation of metabolic process"/>
    <property type="evidence" value="ECO:0007669"/>
    <property type="project" value="UniProtKB-ARBA"/>
</dbReference>
<dbReference type="GO" id="GO:0003677">
    <property type="term" value="F:DNA binding"/>
    <property type="evidence" value="ECO:0007669"/>
    <property type="project" value="UniProtKB-KW"/>
</dbReference>
<dbReference type="Gene3D" id="4.10.240.10">
    <property type="entry name" value="Zn(2)-C6 fungal-type DNA-binding domain"/>
    <property type="match status" value="1"/>
</dbReference>
<keyword evidence="2" id="KW-0479">Metal-binding</keyword>
<dbReference type="InterPro" id="IPR036250">
    <property type="entry name" value="AcylCo_DH-like_C"/>
</dbReference>
<dbReference type="InterPro" id="IPR046373">
    <property type="entry name" value="Acyl-CoA_Oxase/DH_mid-dom_sf"/>
</dbReference>
<reference evidence="11" key="1">
    <citation type="submission" date="2023-04" db="EMBL/GenBank/DDBJ databases">
        <title>Aspergillus oryzae NBRC 4228.</title>
        <authorList>
            <person name="Ichikawa N."/>
            <person name="Sato H."/>
            <person name="Tonouchi N."/>
        </authorList>
    </citation>
    <scope>NUCLEOTIDE SEQUENCE</scope>
    <source>
        <strain evidence="11">NBRC 4228</strain>
    </source>
</reference>
<dbReference type="Gene3D" id="2.40.110.10">
    <property type="entry name" value="Butyryl-CoA Dehydrogenase, subunit A, domain 2"/>
    <property type="match status" value="1"/>
</dbReference>
<dbReference type="SMART" id="SM00066">
    <property type="entry name" value="GAL4"/>
    <property type="match status" value="1"/>
</dbReference>
<keyword evidence="8" id="KW-0539">Nucleus</keyword>
<evidence type="ECO:0000256" key="9">
    <source>
        <dbReference type="SAM" id="MobiDB-lite"/>
    </source>
</evidence>
<dbReference type="PROSITE" id="PS00463">
    <property type="entry name" value="ZN2_CY6_FUNGAL_1"/>
    <property type="match status" value="1"/>
</dbReference>
<keyword evidence="1" id="KW-0285">Flavoprotein</keyword>
<keyword evidence="5" id="KW-0805">Transcription regulation</keyword>
<dbReference type="GO" id="GO:0008270">
    <property type="term" value="F:zinc ion binding"/>
    <property type="evidence" value="ECO:0007669"/>
    <property type="project" value="InterPro"/>
</dbReference>
<dbReference type="PROSITE" id="PS50048">
    <property type="entry name" value="ZN2_CY6_FUNGAL_2"/>
    <property type="match status" value="1"/>
</dbReference>
<proteinExistence type="predicted"/>
<evidence type="ECO:0000256" key="4">
    <source>
        <dbReference type="ARBA" id="ARBA00023002"/>
    </source>
</evidence>
<dbReference type="FunFam" id="2.40.110.10:FF:000020">
    <property type="entry name" value="Putative acyl-CoA dehydrogenase YdbM"/>
    <property type="match status" value="1"/>
</dbReference>
<dbReference type="GO" id="GO:0016627">
    <property type="term" value="F:oxidoreductase activity, acting on the CH-CH group of donors"/>
    <property type="evidence" value="ECO:0007669"/>
    <property type="project" value="InterPro"/>
</dbReference>
<feature type="region of interest" description="Disordered" evidence="9">
    <location>
        <begin position="495"/>
        <end position="529"/>
    </location>
</feature>
<keyword evidence="6" id="KW-0238">DNA-binding</keyword>
<dbReference type="AlphaFoldDB" id="A0AAN4YA50"/>
<evidence type="ECO:0000313" key="12">
    <source>
        <dbReference type="Proteomes" id="UP001165205"/>
    </source>
</evidence>
<dbReference type="InterPro" id="IPR036864">
    <property type="entry name" value="Zn2-C6_fun-type_DNA-bd_sf"/>
</dbReference>
<dbReference type="SUPFAM" id="SSF47203">
    <property type="entry name" value="Acyl-CoA dehydrogenase C-terminal domain-like"/>
    <property type="match status" value="1"/>
</dbReference>
<dbReference type="Proteomes" id="UP001165205">
    <property type="component" value="Unassembled WGS sequence"/>
</dbReference>
<dbReference type="Pfam" id="PF08028">
    <property type="entry name" value="Acyl-CoA_dh_2"/>
    <property type="match status" value="1"/>
</dbReference>
<dbReference type="CDD" id="cd12148">
    <property type="entry name" value="fungal_TF_MHR"/>
    <property type="match status" value="1"/>
</dbReference>
<evidence type="ECO:0000259" key="10">
    <source>
        <dbReference type="PROSITE" id="PS50048"/>
    </source>
</evidence>
<dbReference type="Gene3D" id="1.20.140.10">
    <property type="entry name" value="Butyryl-CoA Dehydrogenase, subunit A, domain 3"/>
    <property type="match status" value="1"/>
</dbReference>
<keyword evidence="4" id="KW-0560">Oxidoreductase</keyword>
<comment type="caution">
    <text evidence="11">The sequence shown here is derived from an EMBL/GenBank/DDBJ whole genome shotgun (WGS) entry which is preliminary data.</text>
</comment>
<keyword evidence="7" id="KW-0804">Transcription</keyword>
<dbReference type="InterPro" id="IPR001138">
    <property type="entry name" value="Zn2Cys6_DnaBD"/>
</dbReference>
<organism evidence="11 12">
    <name type="scientific">Aspergillus oryzae</name>
    <name type="common">Yellow koji mold</name>
    <dbReference type="NCBI Taxonomy" id="5062"/>
    <lineage>
        <taxon>Eukaryota</taxon>
        <taxon>Fungi</taxon>
        <taxon>Dikarya</taxon>
        <taxon>Ascomycota</taxon>
        <taxon>Pezizomycotina</taxon>
        <taxon>Eurotiomycetes</taxon>
        <taxon>Eurotiomycetidae</taxon>
        <taxon>Eurotiales</taxon>
        <taxon>Aspergillaceae</taxon>
        <taxon>Aspergillus</taxon>
        <taxon>Aspergillus subgen. Circumdati</taxon>
    </lineage>
</organism>
<evidence type="ECO:0000256" key="3">
    <source>
        <dbReference type="ARBA" id="ARBA00022833"/>
    </source>
</evidence>
<evidence type="ECO:0000256" key="1">
    <source>
        <dbReference type="ARBA" id="ARBA00022630"/>
    </source>
</evidence>
<sequence length="960" mass="106788">MLLGYHLLWSVTAHIVGTDEQKERYEKLIIENNYFIGVTRAPSGEGLVFNGFKNFNTGGVVSDLTVLEGVYEDTEGHIFAFVPTNQPGIVFSHNWNNIGLRLTESGSVKIENVPITWDDALGWSKETKAPIPEVLQVPFTALLLPTIQLVFSNFYIGIAQGALRTARHYTLTQTRAWPFAHDPKQSPTDEHYVLARYGKFFASLRAADALADRAGKEIADAFNEHGSKRDLPARKRGEVAEWVASVKVVATHTSLEVTSGVFEVTGARSTAEKYGFDRFWKDVRTHTLHDPVAYKESELGRFWLLDQVPTPTCSSPHRDTLQRHISTHSDQQNQALLASRAKRPRSNRACQSCAREKQRCSGNPPCTRCINKNRTCVFDQHSRGGNDARNRSSTVHVSSQDGTGHAEMSFSGDISKSGLLPGDQQLVGSASVQALPEIRPFSDALGYPNYIPDLGNLFTWGPFDCLDDPQYNPSLNNGVGFGGLDSLCQQVSLPSEPSVLQTPRSSTPLEPATLHSLPTPAEGIHQSSQTASHVLKDPTAYSSASTRGDPDPQSGDDILIAENFFHVRAVDNETYEKIHGFYLAQTDICFKKLAFPDVNHLNCLVQVYFEYFHAQMPFVHPVMLENDGSWILVLAVAVIGSQYTRMAMGKQYIIVLSELLRRAIPLDPPEITLREFLSSSCSNDHSLEQLPWFNRLVLLLGLFVGEKQAVNISQSSARFLVSSGSSCTLPYLQETPNSSPSLDPRYQVLESNFTPTKSAAAFADCFTICYNLASIFRYASVRDILAYTGWLATNVESIAAGKRIAQVMEKDNKRARRCVIHAGAIIREIRGVSAPACYHCFSLLFAFLYLWAYERIHASTTAERPHLNQSAPHTLLRIDRDPDPVLEKQWIAGDADCRPYLTGVGLLLEPGASTRLLRECQRILRCFDAWPHLRTGFIYSLDELVDEVKPLTDPPYSWAS</sequence>
<evidence type="ECO:0000256" key="8">
    <source>
        <dbReference type="ARBA" id="ARBA00023242"/>
    </source>
</evidence>
<dbReference type="SUPFAM" id="SSF56645">
    <property type="entry name" value="Acyl-CoA dehydrogenase NM domain-like"/>
    <property type="match status" value="1"/>
</dbReference>
<dbReference type="PANTHER" id="PTHR47660">
    <property type="entry name" value="TRANSCRIPTION FACTOR WITH C2H2 AND ZN(2)-CYS(6) DNA BINDING DOMAIN (EUROFUNG)-RELATED-RELATED"/>
    <property type="match status" value="1"/>
</dbReference>
<evidence type="ECO:0000256" key="7">
    <source>
        <dbReference type="ARBA" id="ARBA00023163"/>
    </source>
</evidence>
<evidence type="ECO:0000256" key="5">
    <source>
        <dbReference type="ARBA" id="ARBA00023015"/>
    </source>
</evidence>
<dbReference type="EMBL" id="BSYA01000002">
    <property type="protein sequence ID" value="GMG22755.1"/>
    <property type="molecule type" value="Genomic_DNA"/>
</dbReference>
<gene>
    <name evidence="11" type="ORF">Aory04_000033300</name>
</gene>
<feature type="region of interest" description="Disordered" evidence="9">
    <location>
        <begin position="382"/>
        <end position="409"/>
    </location>
</feature>
<dbReference type="GO" id="GO:0000981">
    <property type="term" value="F:DNA-binding transcription factor activity, RNA polymerase II-specific"/>
    <property type="evidence" value="ECO:0007669"/>
    <property type="project" value="InterPro"/>
</dbReference>
<feature type="compositionally biased region" description="Polar residues" evidence="9">
    <location>
        <begin position="391"/>
        <end position="402"/>
    </location>
</feature>